<dbReference type="GO" id="GO:0030154">
    <property type="term" value="P:cell differentiation"/>
    <property type="evidence" value="ECO:0000318"/>
    <property type="project" value="GO_Central"/>
</dbReference>
<dbReference type="Proteomes" id="UP000001542">
    <property type="component" value="Unassembled WGS sequence"/>
</dbReference>
<dbReference type="PANTHER" id="PTHR10270:SF161">
    <property type="entry name" value="SEX-DETERMINING REGION Y PROTEIN"/>
    <property type="match status" value="1"/>
</dbReference>
<keyword evidence="3" id="KW-0804">Transcription</keyword>
<dbReference type="InterPro" id="IPR050140">
    <property type="entry name" value="SRY-related_HMG-box_TF-like"/>
</dbReference>
<evidence type="ECO:0000313" key="7">
    <source>
        <dbReference type="EMBL" id="EAY09770.1"/>
    </source>
</evidence>
<keyword evidence="8" id="KW-1185">Reference proteome</keyword>
<dbReference type="STRING" id="5722.A2EC93"/>
<dbReference type="RefSeq" id="XP_001321993.1">
    <property type="nucleotide sequence ID" value="XM_001321958.1"/>
</dbReference>
<proteinExistence type="predicted"/>
<organism evidence="7 8">
    <name type="scientific">Trichomonas vaginalis (strain ATCC PRA-98 / G3)</name>
    <dbReference type="NCBI Taxonomy" id="412133"/>
    <lineage>
        <taxon>Eukaryota</taxon>
        <taxon>Metamonada</taxon>
        <taxon>Parabasalia</taxon>
        <taxon>Trichomonadida</taxon>
        <taxon>Trichomonadidae</taxon>
        <taxon>Trichomonas</taxon>
    </lineage>
</organism>
<feature type="compositionally biased region" description="Basic and acidic residues" evidence="5">
    <location>
        <begin position="87"/>
        <end position="102"/>
    </location>
</feature>
<reference evidence="7" key="1">
    <citation type="submission" date="2006-10" db="EMBL/GenBank/DDBJ databases">
        <authorList>
            <person name="Amadeo P."/>
            <person name="Zhao Q."/>
            <person name="Wortman J."/>
            <person name="Fraser-Liggett C."/>
            <person name="Carlton J."/>
        </authorList>
    </citation>
    <scope>NUCLEOTIDE SEQUENCE</scope>
    <source>
        <strain evidence="7">G3</strain>
    </source>
</reference>
<dbReference type="InParanoid" id="A2EC93"/>
<dbReference type="GO" id="GO:0005634">
    <property type="term" value="C:nucleus"/>
    <property type="evidence" value="ECO:0000318"/>
    <property type="project" value="GO_Central"/>
</dbReference>
<dbReference type="InterPro" id="IPR009071">
    <property type="entry name" value="HMG_box_dom"/>
</dbReference>
<dbReference type="FunFam" id="1.10.30.10:FF:000041">
    <property type="entry name" value="HMG box family protein"/>
    <property type="match status" value="1"/>
</dbReference>
<dbReference type="Pfam" id="PF00505">
    <property type="entry name" value="HMG_box"/>
    <property type="match status" value="1"/>
</dbReference>
<dbReference type="VEuPathDB" id="TrichDB:TVAGG3_0205860"/>
<reference evidence="7" key="2">
    <citation type="journal article" date="2007" name="Science">
        <title>Draft genome sequence of the sexually transmitted pathogen Trichomonas vaginalis.</title>
        <authorList>
            <person name="Carlton J.M."/>
            <person name="Hirt R.P."/>
            <person name="Silva J.C."/>
            <person name="Delcher A.L."/>
            <person name="Schatz M."/>
            <person name="Zhao Q."/>
            <person name="Wortman J.R."/>
            <person name="Bidwell S.L."/>
            <person name="Alsmark U.C.M."/>
            <person name="Besteiro S."/>
            <person name="Sicheritz-Ponten T."/>
            <person name="Noel C.J."/>
            <person name="Dacks J.B."/>
            <person name="Foster P.G."/>
            <person name="Simillion C."/>
            <person name="Van de Peer Y."/>
            <person name="Miranda-Saavedra D."/>
            <person name="Barton G.J."/>
            <person name="Westrop G.D."/>
            <person name="Mueller S."/>
            <person name="Dessi D."/>
            <person name="Fiori P.L."/>
            <person name="Ren Q."/>
            <person name="Paulsen I."/>
            <person name="Zhang H."/>
            <person name="Bastida-Corcuera F.D."/>
            <person name="Simoes-Barbosa A."/>
            <person name="Brown M.T."/>
            <person name="Hayes R.D."/>
            <person name="Mukherjee M."/>
            <person name="Okumura C.Y."/>
            <person name="Schneider R."/>
            <person name="Smith A.J."/>
            <person name="Vanacova S."/>
            <person name="Villalvazo M."/>
            <person name="Haas B.J."/>
            <person name="Pertea M."/>
            <person name="Feldblyum T.V."/>
            <person name="Utterback T.R."/>
            <person name="Shu C.L."/>
            <person name="Osoegawa K."/>
            <person name="de Jong P.J."/>
            <person name="Hrdy I."/>
            <person name="Horvathova L."/>
            <person name="Zubacova Z."/>
            <person name="Dolezal P."/>
            <person name="Malik S.B."/>
            <person name="Logsdon J.M. Jr."/>
            <person name="Henze K."/>
            <person name="Gupta A."/>
            <person name="Wang C.C."/>
            <person name="Dunne R.L."/>
            <person name="Upcroft J.A."/>
            <person name="Upcroft P."/>
            <person name="White O."/>
            <person name="Salzberg S.L."/>
            <person name="Tang P."/>
            <person name="Chiu C.-H."/>
            <person name="Lee Y.-S."/>
            <person name="Embley T.M."/>
            <person name="Coombs G.H."/>
            <person name="Mottram J.C."/>
            <person name="Tachezy J."/>
            <person name="Fraser-Liggett C.M."/>
            <person name="Johnson P.J."/>
        </authorList>
    </citation>
    <scope>NUCLEOTIDE SEQUENCE [LARGE SCALE GENOMIC DNA]</scope>
    <source>
        <strain evidence="7">G3</strain>
    </source>
</reference>
<name>A2EC93_TRIV3</name>
<feature type="compositionally biased region" description="Polar residues" evidence="5">
    <location>
        <begin position="1"/>
        <end position="12"/>
    </location>
</feature>
<protein>
    <submittedName>
        <fullName evidence="7">HMG box family protein</fullName>
    </submittedName>
</protein>
<gene>
    <name evidence="7" type="ORF">TVAG_414220</name>
</gene>
<evidence type="ECO:0000256" key="2">
    <source>
        <dbReference type="ARBA" id="ARBA00023125"/>
    </source>
</evidence>
<dbReference type="KEGG" id="tva:4767694"/>
<keyword evidence="2 4" id="KW-0238">DNA-binding</keyword>
<dbReference type="SUPFAM" id="SSF47095">
    <property type="entry name" value="HMG-box"/>
    <property type="match status" value="1"/>
</dbReference>
<feature type="domain" description="HMG box" evidence="6">
    <location>
        <begin position="27"/>
        <end position="95"/>
    </location>
</feature>
<dbReference type="eggNOG" id="KOG0527">
    <property type="taxonomic scope" value="Eukaryota"/>
</dbReference>
<dbReference type="FunCoup" id="A2EC93">
    <property type="interactions" value="2"/>
</dbReference>
<dbReference type="GO" id="GO:0001228">
    <property type="term" value="F:DNA-binding transcription activator activity, RNA polymerase II-specific"/>
    <property type="evidence" value="ECO:0000318"/>
    <property type="project" value="GO_Central"/>
</dbReference>
<dbReference type="Gene3D" id="1.10.30.10">
    <property type="entry name" value="High mobility group box domain"/>
    <property type="match status" value="1"/>
</dbReference>
<dbReference type="PANTHER" id="PTHR10270">
    <property type="entry name" value="SOX TRANSCRIPTION FACTOR"/>
    <property type="match status" value="1"/>
</dbReference>
<evidence type="ECO:0000313" key="8">
    <source>
        <dbReference type="Proteomes" id="UP000001542"/>
    </source>
</evidence>
<feature type="DNA-binding region" description="HMG box" evidence="4">
    <location>
        <begin position="27"/>
        <end position="95"/>
    </location>
</feature>
<dbReference type="PROSITE" id="PS50118">
    <property type="entry name" value="HMG_BOX_2"/>
    <property type="match status" value="1"/>
</dbReference>
<dbReference type="EMBL" id="DS113351">
    <property type="protein sequence ID" value="EAY09770.1"/>
    <property type="molecule type" value="Genomic_DNA"/>
</dbReference>
<dbReference type="SMR" id="A2EC93"/>
<dbReference type="GO" id="GO:0000978">
    <property type="term" value="F:RNA polymerase II cis-regulatory region sequence-specific DNA binding"/>
    <property type="evidence" value="ECO:0000318"/>
    <property type="project" value="GO_Central"/>
</dbReference>
<dbReference type="GO" id="GO:0045944">
    <property type="term" value="P:positive regulation of transcription by RNA polymerase II"/>
    <property type="evidence" value="ECO:0000318"/>
    <property type="project" value="GO_Central"/>
</dbReference>
<sequence>MEYDSTIESPIRNQVPGPVDGAPSSKVKRPLNTYNLFYLERQPKLKAENPLLNGNDISRLVATEWKDLTNEQKKPYRDAANELYNKFKQENPNYHYEKTDKKNNKKKKNQDEQIFPDFMPQNNQSSSSNQIMSSALLLAQFVMSRKDVQNDIFQAIQQGKFYFEQTPQMMQPISQQLPTQTFDQLPHMDSIVTDLE</sequence>
<evidence type="ECO:0000259" key="6">
    <source>
        <dbReference type="PROSITE" id="PS50118"/>
    </source>
</evidence>
<evidence type="ECO:0000256" key="3">
    <source>
        <dbReference type="ARBA" id="ARBA00023163"/>
    </source>
</evidence>
<keyword evidence="1" id="KW-0805">Transcription regulation</keyword>
<keyword evidence="4" id="KW-0539">Nucleus</keyword>
<evidence type="ECO:0000256" key="5">
    <source>
        <dbReference type="SAM" id="MobiDB-lite"/>
    </source>
</evidence>
<dbReference type="SMART" id="SM00398">
    <property type="entry name" value="HMG"/>
    <property type="match status" value="1"/>
</dbReference>
<dbReference type="VEuPathDB" id="TrichDB:TVAG_414220"/>
<evidence type="ECO:0000256" key="4">
    <source>
        <dbReference type="PROSITE-ProRule" id="PRU00267"/>
    </source>
</evidence>
<accession>A2EC93</accession>
<dbReference type="OrthoDB" id="6247875at2759"/>
<evidence type="ECO:0000256" key="1">
    <source>
        <dbReference type="ARBA" id="ARBA00023015"/>
    </source>
</evidence>
<dbReference type="InterPro" id="IPR036910">
    <property type="entry name" value="HMG_box_dom_sf"/>
</dbReference>
<dbReference type="AlphaFoldDB" id="A2EC93"/>
<feature type="region of interest" description="Disordered" evidence="5">
    <location>
        <begin position="87"/>
        <end position="109"/>
    </location>
</feature>
<feature type="region of interest" description="Disordered" evidence="5">
    <location>
        <begin position="1"/>
        <end position="27"/>
    </location>
</feature>